<dbReference type="PANTHER" id="PTHR43861:SF5">
    <property type="entry name" value="BLL5978 PROTEIN"/>
    <property type="match status" value="1"/>
</dbReference>
<evidence type="ECO:0000313" key="2">
    <source>
        <dbReference type="EMBL" id="BDE07275.1"/>
    </source>
</evidence>
<dbReference type="Pfam" id="PF13489">
    <property type="entry name" value="Methyltransf_23"/>
    <property type="match status" value="1"/>
</dbReference>
<dbReference type="SUPFAM" id="SSF53335">
    <property type="entry name" value="S-adenosyl-L-methionine-dependent methyltransferases"/>
    <property type="match status" value="1"/>
</dbReference>
<protein>
    <submittedName>
        <fullName evidence="2">NDP-hexose methyltransferase</fullName>
    </submittedName>
</protein>
<dbReference type="Gene3D" id="3.40.50.150">
    <property type="entry name" value="Vaccinia Virus protein VP39"/>
    <property type="match status" value="1"/>
</dbReference>
<dbReference type="Pfam" id="PF08484">
    <property type="entry name" value="Methyltransf_14"/>
    <property type="match status" value="1"/>
</dbReference>
<keyword evidence="2" id="KW-0808">Transferase</keyword>
<dbReference type="GO" id="GO:0008168">
    <property type="term" value="F:methyltransferase activity"/>
    <property type="evidence" value="ECO:0007669"/>
    <property type="project" value="UniProtKB-KW"/>
</dbReference>
<gene>
    <name evidence="2" type="ORF">WPS_25510</name>
</gene>
<sequence>MRAAESPLPVDASCRACGSADLRSFFSSPAIPVNNARVFEERADALRVPNGALELAFCRACGFIQNPRFDPALVRYDDSYEEQQSFSPTFTAFADGLVDDIIERFGLQGKRVVEIGCGKGDFLVAICERGGNAGLGLDPTIAPDRLRQRTGTQLTLRREFFGEETGLLDADAVICRHTLEHIADVRGFVRALRASLAGSPHARIFFEVPDVGRVLREGAFWDVYYEHCSYFTTDSLARLFRENGFTVDDAWLAFGDQYVMLEARINPDGAAPAGGSEADAEALAALTASYAERVSAEMGRWSNTIRAAKDAGERVAVWGSGSKCVAFLSETGTAELVDAVVDINPHRQGRFLPSTGIQVRAPESLTAAPPDLVVVMNEAYVSEITAQLASMGLKPQVEAVG</sequence>
<dbReference type="GO" id="GO:0032259">
    <property type="term" value="P:methylation"/>
    <property type="evidence" value="ECO:0007669"/>
    <property type="project" value="UniProtKB-KW"/>
</dbReference>
<evidence type="ECO:0000313" key="3">
    <source>
        <dbReference type="Proteomes" id="UP001317532"/>
    </source>
</evidence>
<dbReference type="PANTHER" id="PTHR43861">
    <property type="entry name" value="TRANS-ACONITATE 2-METHYLTRANSFERASE-RELATED"/>
    <property type="match status" value="1"/>
</dbReference>
<proteinExistence type="predicted"/>
<dbReference type="Proteomes" id="UP001317532">
    <property type="component" value="Chromosome"/>
</dbReference>
<dbReference type="Gene3D" id="3.40.50.720">
    <property type="entry name" value="NAD(P)-binding Rossmann-like Domain"/>
    <property type="match status" value="1"/>
</dbReference>
<keyword evidence="2" id="KW-0489">Methyltransferase</keyword>
<organism evidence="2 3">
    <name type="scientific">Vulcanimicrobium alpinum</name>
    <dbReference type="NCBI Taxonomy" id="3016050"/>
    <lineage>
        <taxon>Bacteria</taxon>
        <taxon>Bacillati</taxon>
        <taxon>Vulcanimicrobiota</taxon>
        <taxon>Vulcanimicrobiia</taxon>
        <taxon>Vulcanimicrobiales</taxon>
        <taxon>Vulcanimicrobiaceae</taxon>
        <taxon>Vulcanimicrobium</taxon>
    </lineage>
</organism>
<name>A0AAN2CA51_UNVUL</name>
<evidence type="ECO:0000259" key="1">
    <source>
        <dbReference type="Pfam" id="PF08484"/>
    </source>
</evidence>
<dbReference type="AlphaFoldDB" id="A0AAN2CA51"/>
<keyword evidence="3" id="KW-1185">Reference proteome</keyword>
<dbReference type="CDD" id="cd02440">
    <property type="entry name" value="AdoMet_MTases"/>
    <property type="match status" value="1"/>
</dbReference>
<dbReference type="InterPro" id="IPR038576">
    <property type="entry name" value="Methyltransf_Zn-bd_dom_put_sf"/>
</dbReference>
<reference evidence="2 3" key="1">
    <citation type="journal article" date="2022" name="ISME Commun">
        <title>Vulcanimicrobium alpinus gen. nov. sp. nov., the first cultivated representative of the candidate phylum 'Eremiobacterota', is a metabolically versatile aerobic anoxygenic phototroph.</title>
        <authorList>
            <person name="Yabe S."/>
            <person name="Muto K."/>
            <person name="Abe K."/>
            <person name="Yokota A."/>
            <person name="Staudigel H."/>
            <person name="Tebo B.M."/>
        </authorList>
    </citation>
    <scope>NUCLEOTIDE SEQUENCE [LARGE SCALE GENOMIC DNA]</scope>
    <source>
        <strain evidence="2 3">WC8-2</strain>
    </source>
</reference>
<dbReference type="InterPro" id="IPR013691">
    <property type="entry name" value="MeTrfase_14"/>
</dbReference>
<dbReference type="Gene3D" id="6.20.50.110">
    <property type="entry name" value="Methyltransferase, zinc-binding domain"/>
    <property type="match status" value="1"/>
</dbReference>
<accession>A0AAN2CA51</accession>
<feature type="domain" description="C-methyltransferase" evidence="1">
    <location>
        <begin position="288"/>
        <end position="391"/>
    </location>
</feature>
<dbReference type="InterPro" id="IPR029063">
    <property type="entry name" value="SAM-dependent_MTases_sf"/>
</dbReference>
<dbReference type="KEGG" id="vab:WPS_25510"/>
<dbReference type="EMBL" id="AP025523">
    <property type="protein sequence ID" value="BDE07275.1"/>
    <property type="molecule type" value="Genomic_DNA"/>
</dbReference>